<gene>
    <name evidence="2" type="ORF">TCAL_16506</name>
</gene>
<keyword evidence="3" id="KW-1185">Reference proteome</keyword>
<name>A0A553NUH7_TIGCA</name>
<dbReference type="Proteomes" id="UP000318571">
    <property type="component" value="Chromosome 1"/>
</dbReference>
<protein>
    <recommendedName>
        <fullName evidence="1">NodB homology domain-containing protein</fullName>
    </recommendedName>
</protein>
<reference evidence="2 3" key="1">
    <citation type="journal article" date="2018" name="Nat. Ecol. Evol.">
        <title>Genomic signatures of mitonuclear coevolution across populations of Tigriopus californicus.</title>
        <authorList>
            <person name="Barreto F.S."/>
            <person name="Watson E.T."/>
            <person name="Lima T.G."/>
            <person name="Willett C.S."/>
            <person name="Edmands S."/>
            <person name="Li W."/>
            <person name="Burton R.S."/>
        </authorList>
    </citation>
    <scope>NUCLEOTIDE SEQUENCE [LARGE SCALE GENOMIC DNA]</scope>
    <source>
        <strain evidence="2 3">San Diego</strain>
    </source>
</reference>
<dbReference type="InterPro" id="IPR011330">
    <property type="entry name" value="Glyco_hydro/deAcase_b/a-brl"/>
</dbReference>
<evidence type="ECO:0000313" key="2">
    <source>
        <dbReference type="EMBL" id="TRY69073.1"/>
    </source>
</evidence>
<evidence type="ECO:0000313" key="3">
    <source>
        <dbReference type="Proteomes" id="UP000318571"/>
    </source>
</evidence>
<dbReference type="Pfam" id="PF01522">
    <property type="entry name" value="Polysacc_deac_1"/>
    <property type="match status" value="1"/>
</dbReference>
<dbReference type="GO" id="GO:0005975">
    <property type="term" value="P:carbohydrate metabolic process"/>
    <property type="evidence" value="ECO:0007669"/>
    <property type="project" value="InterPro"/>
</dbReference>
<dbReference type="InterPro" id="IPR050248">
    <property type="entry name" value="Polysacc_deacetylase_ArnD"/>
</dbReference>
<comment type="caution">
    <text evidence="2">The sequence shown here is derived from an EMBL/GenBank/DDBJ whole genome shotgun (WGS) entry which is preliminary data.</text>
</comment>
<sequence>MRGNRELFESHQLFLNSHWSNIAHNTTISLILTMKPFIALLALSLLGMASANDNQKFIYYTSDDGINGGSPAIMDAAKEAGVKVTFFINGDSINAGQWGSSGAADNIRYFLRMIREGHTIGDHSLNHMAHNSETEPADGRNVYQSLDDIKYFGKSNVAVFAKVLQSVGLPFAQSRSIITDMSKMVRMPFVNNWRVKMANGQPPIDFTCRNCIVPYESAEIAADVADALFKGGKQVFGWDLEWRSVYGEGLIQTPEEMMEEVRKISQGVKKAKGGPNKIVLLNHDHGFLYGDKPKEALSRFFDMAKKEGYQFRSLSTFATD</sequence>
<evidence type="ECO:0000259" key="1">
    <source>
        <dbReference type="Pfam" id="PF01522"/>
    </source>
</evidence>
<proteinExistence type="predicted"/>
<dbReference type="EMBL" id="VCGU01000010">
    <property type="protein sequence ID" value="TRY69073.1"/>
    <property type="molecule type" value="Genomic_DNA"/>
</dbReference>
<dbReference type="Gene3D" id="3.20.20.370">
    <property type="entry name" value="Glycoside hydrolase/deacetylase"/>
    <property type="match status" value="1"/>
</dbReference>
<dbReference type="PANTHER" id="PTHR10587">
    <property type="entry name" value="GLYCOSYL TRANSFERASE-RELATED"/>
    <property type="match status" value="1"/>
</dbReference>
<dbReference type="AlphaFoldDB" id="A0A553NUH7"/>
<organism evidence="2 3">
    <name type="scientific">Tigriopus californicus</name>
    <name type="common">Marine copepod</name>
    <dbReference type="NCBI Taxonomy" id="6832"/>
    <lineage>
        <taxon>Eukaryota</taxon>
        <taxon>Metazoa</taxon>
        <taxon>Ecdysozoa</taxon>
        <taxon>Arthropoda</taxon>
        <taxon>Crustacea</taxon>
        <taxon>Multicrustacea</taxon>
        <taxon>Hexanauplia</taxon>
        <taxon>Copepoda</taxon>
        <taxon>Harpacticoida</taxon>
        <taxon>Harpacticidae</taxon>
        <taxon>Tigriopus</taxon>
    </lineage>
</organism>
<dbReference type="InterPro" id="IPR002509">
    <property type="entry name" value="NODB_dom"/>
</dbReference>
<dbReference type="SUPFAM" id="SSF88713">
    <property type="entry name" value="Glycoside hydrolase/deacetylase"/>
    <property type="match status" value="1"/>
</dbReference>
<accession>A0A553NUH7</accession>
<feature type="domain" description="NodB homology" evidence="1">
    <location>
        <begin position="52"/>
        <end position="159"/>
    </location>
</feature>
<dbReference type="GO" id="GO:0004099">
    <property type="term" value="F:chitin deacetylase activity"/>
    <property type="evidence" value="ECO:0007669"/>
    <property type="project" value="UniProtKB-ARBA"/>
</dbReference>